<proteinExistence type="predicted"/>
<organism evidence="2 3">
    <name type="scientific">Mucor saturninus</name>
    <dbReference type="NCBI Taxonomy" id="64648"/>
    <lineage>
        <taxon>Eukaryota</taxon>
        <taxon>Fungi</taxon>
        <taxon>Fungi incertae sedis</taxon>
        <taxon>Mucoromycota</taxon>
        <taxon>Mucoromycotina</taxon>
        <taxon>Mucoromycetes</taxon>
        <taxon>Mucorales</taxon>
        <taxon>Mucorineae</taxon>
        <taxon>Mucoraceae</taxon>
        <taxon>Mucor</taxon>
    </lineage>
</organism>
<dbReference type="EMBL" id="JAEPRD010000038">
    <property type="protein sequence ID" value="KAG2205248.1"/>
    <property type="molecule type" value="Genomic_DNA"/>
</dbReference>
<sequence>MDTRFDTGLGTGMVALAFNTAFGTGVYHSRASALASILVLPMEGAVAFNTRLGTYKHSLRHRFRALAWQLGFALARNFAFNTALGTGVYHWRGICTGVDARAVSASTLVETLT</sequence>
<evidence type="ECO:0000313" key="3">
    <source>
        <dbReference type="Proteomes" id="UP000603453"/>
    </source>
</evidence>
<accession>A0A8H7R6U5</accession>
<dbReference type="AlphaFoldDB" id="A0A8H7R6U5"/>
<comment type="caution">
    <text evidence="2">The sequence shown here is derived from an EMBL/GenBank/DDBJ whole genome shotgun (WGS) entry which is preliminary data.</text>
</comment>
<protein>
    <submittedName>
        <fullName evidence="2">Uncharacterized protein</fullName>
    </submittedName>
</protein>
<gene>
    <name evidence="2" type="ORF">INT47_009513</name>
</gene>
<keyword evidence="1" id="KW-1133">Transmembrane helix</keyword>
<keyword evidence="3" id="KW-1185">Reference proteome</keyword>
<name>A0A8H7R6U5_9FUNG</name>
<evidence type="ECO:0000256" key="1">
    <source>
        <dbReference type="SAM" id="Phobius"/>
    </source>
</evidence>
<dbReference type="Proteomes" id="UP000603453">
    <property type="component" value="Unassembled WGS sequence"/>
</dbReference>
<evidence type="ECO:0000313" key="2">
    <source>
        <dbReference type="EMBL" id="KAG2205248.1"/>
    </source>
</evidence>
<keyword evidence="1" id="KW-0812">Transmembrane</keyword>
<keyword evidence="1" id="KW-0472">Membrane</keyword>
<feature type="transmembrane region" description="Helical" evidence="1">
    <location>
        <begin position="33"/>
        <end position="52"/>
    </location>
</feature>
<reference evidence="2" key="1">
    <citation type="submission" date="2020-12" db="EMBL/GenBank/DDBJ databases">
        <title>Metabolic potential, ecology and presence of endohyphal bacteria is reflected in genomic diversity of Mucoromycotina.</title>
        <authorList>
            <person name="Muszewska A."/>
            <person name="Okrasinska A."/>
            <person name="Steczkiewicz K."/>
            <person name="Drgas O."/>
            <person name="Orlowska M."/>
            <person name="Perlinska-Lenart U."/>
            <person name="Aleksandrzak-Piekarczyk T."/>
            <person name="Szatraj K."/>
            <person name="Zielenkiewicz U."/>
            <person name="Pilsyk S."/>
            <person name="Malc E."/>
            <person name="Mieczkowski P."/>
            <person name="Kruszewska J.S."/>
            <person name="Biernat P."/>
            <person name="Pawlowska J."/>
        </authorList>
    </citation>
    <scope>NUCLEOTIDE SEQUENCE</scope>
    <source>
        <strain evidence="2">WA0000017839</strain>
    </source>
</reference>